<keyword evidence="2" id="KW-1185">Reference proteome</keyword>
<dbReference type="EMBL" id="CP011309">
    <property type="protein sequence ID" value="AKF27778.1"/>
    <property type="molecule type" value="Genomic_DNA"/>
</dbReference>
<dbReference type="PATRIC" id="fig|92706.3.peg.1994"/>
<dbReference type="AlphaFoldDB" id="A0A0F6Z609"/>
<accession>A0A0F6Z609</accession>
<proteinExistence type="predicted"/>
<name>A0A0F6Z609_9CORY</name>
<evidence type="ECO:0000313" key="2">
    <source>
        <dbReference type="Proteomes" id="UP000034037"/>
    </source>
</evidence>
<reference evidence="1 2" key="1">
    <citation type="submission" date="2015-04" db="EMBL/GenBank/DDBJ databases">
        <title>Complete Genome Sequence of Brevibacterium flavum ATCC 15168.</title>
        <authorList>
            <person name="Ahn J."/>
            <person name="Park G."/>
            <person name="Jeon W."/>
            <person name="Jang Y."/>
            <person name="Jang M."/>
            <person name="Lee H."/>
            <person name="Lee H."/>
        </authorList>
    </citation>
    <scope>NUCLEOTIDE SEQUENCE [LARGE SCALE GENOMIC DNA]</scope>
    <source>
        <strain evidence="1 2">ATCC 15168</strain>
    </source>
</reference>
<evidence type="ECO:0000313" key="1">
    <source>
        <dbReference type="EMBL" id="AKF27778.1"/>
    </source>
</evidence>
<protein>
    <submittedName>
        <fullName evidence="1">Uncharacterized protein</fullName>
    </submittedName>
</protein>
<dbReference type="Proteomes" id="UP000034037">
    <property type="component" value="Chromosome"/>
</dbReference>
<organism evidence="1 2">
    <name type="scientific">[Brevibacterium] flavum</name>
    <dbReference type="NCBI Taxonomy" id="92706"/>
    <lineage>
        <taxon>Bacteria</taxon>
        <taxon>Bacillati</taxon>
        <taxon>Actinomycetota</taxon>
        <taxon>Actinomycetes</taxon>
        <taxon>Mycobacteriales</taxon>
        <taxon>Corynebacteriaceae</taxon>
        <taxon>Corynebacterium</taxon>
    </lineage>
</organism>
<dbReference type="HOGENOM" id="CLU_2858924_0_0_11"/>
<gene>
    <name evidence="1" type="ORF">YH66_09550</name>
</gene>
<sequence>MISLEDLHGVRRQVLSILATKSGQATVMNIVPQQGEVIRALPSTIGAGEEAELVITVVPTPFSE</sequence>